<dbReference type="AlphaFoldDB" id="A0A5C8CKX1"/>
<accession>A0A5C8CKX1</accession>
<dbReference type="Pfam" id="PF00318">
    <property type="entry name" value="Ribosomal_S2"/>
    <property type="match status" value="1"/>
</dbReference>
<dbReference type="RefSeq" id="WP_147757647.1">
    <property type="nucleotide sequence ID" value="NZ_SAXT01000001.1"/>
</dbReference>
<sequence length="277" mass="30842">MSLPAMKDLLEAGVHFGHPTRKWDPRMKPFIFQERNDIYIIDLMKTLNYVRKAFDAVKELARNGGNVLFVGTKKQAVQSIKEAAERCDMYYINNRWLGGMLTNFATIKKSIARLKRIEKEEVDGTFDKLPKKEVILLLKEKDRLEKNFAGIKDMENLPDMLFVIDPMQEAIAVSEARKLGIPVVAVVDTNCNPKIIDYPIPGNDDAIRAISLFAGVVASAVIEGQNEAGKETLAKSEYSSEESSSGESATEEAFDNSATEAAEAIAEQYGVSDQEEN</sequence>
<dbReference type="EMBL" id="SAXT01000001">
    <property type="protein sequence ID" value="TXJ13488.1"/>
    <property type="molecule type" value="Genomic_DNA"/>
</dbReference>
<dbReference type="NCBIfam" id="TIGR01011">
    <property type="entry name" value="rpsB_bact"/>
    <property type="match status" value="1"/>
</dbReference>
<evidence type="ECO:0000256" key="3">
    <source>
        <dbReference type="ARBA" id="ARBA00023274"/>
    </source>
</evidence>
<dbReference type="PANTHER" id="PTHR12534">
    <property type="entry name" value="30S RIBOSOMAL PROTEIN S2 PROKARYOTIC AND ORGANELLAR"/>
    <property type="match status" value="1"/>
</dbReference>
<dbReference type="InterPro" id="IPR018130">
    <property type="entry name" value="Ribosomal_uS2_CS"/>
</dbReference>
<dbReference type="InterPro" id="IPR001865">
    <property type="entry name" value="Ribosomal_uS2"/>
</dbReference>
<protein>
    <recommendedName>
        <fullName evidence="4 5">Small ribosomal subunit protein uS2</fullName>
    </recommendedName>
</protein>
<keyword evidence="2 5" id="KW-0689">Ribosomal protein</keyword>
<dbReference type="PANTHER" id="PTHR12534:SF0">
    <property type="entry name" value="SMALL RIBOSOMAL SUBUNIT PROTEIN US2M"/>
    <property type="match status" value="1"/>
</dbReference>
<comment type="similarity">
    <text evidence="1 5 6">Belongs to the universal ribosomal protein uS2 family.</text>
</comment>
<dbReference type="PRINTS" id="PR00395">
    <property type="entry name" value="RIBOSOMALS2"/>
</dbReference>
<dbReference type="GO" id="GO:0022627">
    <property type="term" value="C:cytosolic small ribosomal subunit"/>
    <property type="evidence" value="ECO:0007669"/>
    <property type="project" value="TreeGrafter"/>
</dbReference>
<evidence type="ECO:0000256" key="1">
    <source>
        <dbReference type="ARBA" id="ARBA00006242"/>
    </source>
</evidence>
<comment type="caution">
    <text evidence="8">The sequence shown here is derived from an EMBL/GenBank/DDBJ whole genome shotgun (WGS) entry which is preliminary data.</text>
</comment>
<evidence type="ECO:0000256" key="7">
    <source>
        <dbReference type="SAM" id="MobiDB-lite"/>
    </source>
</evidence>
<dbReference type="PROSITE" id="PS00962">
    <property type="entry name" value="RIBOSOMAL_S2_1"/>
    <property type="match status" value="1"/>
</dbReference>
<dbReference type="PROSITE" id="PS00963">
    <property type="entry name" value="RIBOSOMAL_S2_2"/>
    <property type="match status" value="1"/>
</dbReference>
<evidence type="ECO:0000313" key="9">
    <source>
        <dbReference type="Proteomes" id="UP000325116"/>
    </source>
</evidence>
<dbReference type="SUPFAM" id="SSF52313">
    <property type="entry name" value="Ribosomal protein S2"/>
    <property type="match status" value="1"/>
</dbReference>
<dbReference type="GO" id="GO:0003735">
    <property type="term" value="F:structural constituent of ribosome"/>
    <property type="evidence" value="ECO:0007669"/>
    <property type="project" value="InterPro"/>
</dbReference>
<evidence type="ECO:0000313" key="8">
    <source>
        <dbReference type="EMBL" id="TXJ13488.1"/>
    </source>
</evidence>
<dbReference type="Gene3D" id="1.10.287.610">
    <property type="entry name" value="Helix hairpin bin"/>
    <property type="match status" value="1"/>
</dbReference>
<organism evidence="8 9">
    <name type="scientific">Brachyspira aalborgi</name>
    <dbReference type="NCBI Taxonomy" id="29522"/>
    <lineage>
        <taxon>Bacteria</taxon>
        <taxon>Pseudomonadati</taxon>
        <taxon>Spirochaetota</taxon>
        <taxon>Spirochaetia</taxon>
        <taxon>Brachyspirales</taxon>
        <taxon>Brachyspiraceae</taxon>
        <taxon>Brachyspira</taxon>
    </lineage>
</organism>
<dbReference type="GO" id="GO:0006412">
    <property type="term" value="P:translation"/>
    <property type="evidence" value="ECO:0007669"/>
    <property type="project" value="UniProtKB-UniRule"/>
</dbReference>
<dbReference type="FunFam" id="1.10.287.610:FF:000001">
    <property type="entry name" value="30S ribosomal protein S2"/>
    <property type="match status" value="1"/>
</dbReference>
<feature type="region of interest" description="Disordered" evidence="7">
    <location>
        <begin position="229"/>
        <end position="277"/>
    </location>
</feature>
<dbReference type="InterPro" id="IPR005706">
    <property type="entry name" value="Ribosomal_uS2_bac/mit/plastid"/>
</dbReference>
<proteinExistence type="inferred from homology"/>
<evidence type="ECO:0000256" key="6">
    <source>
        <dbReference type="RuleBase" id="RU003631"/>
    </source>
</evidence>
<evidence type="ECO:0000256" key="2">
    <source>
        <dbReference type="ARBA" id="ARBA00022980"/>
    </source>
</evidence>
<reference evidence="8 9" key="1">
    <citation type="journal article" date="1992" name="Lakartidningen">
        <title>[Penicillin V and not amoxicillin is the first choice preparation in acute otitis].</title>
        <authorList>
            <person name="Kamme C."/>
            <person name="Lundgren K."/>
            <person name="Prellner K."/>
        </authorList>
    </citation>
    <scope>NUCLEOTIDE SEQUENCE [LARGE SCALE GENOMIC DNA]</scope>
    <source>
        <strain evidence="8 9">W1</strain>
    </source>
</reference>
<dbReference type="HAMAP" id="MF_00291_B">
    <property type="entry name" value="Ribosomal_uS2_B"/>
    <property type="match status" value="1"/>
</dbReference>
<dbReference type="InterPro" id="IPR023591">
    <property type="entry name" value="Ribosomal_uS2_flav_dom_sf"/>
</dbReference>
<name>A0A5C8CKX1_9SPIR</name>
<dbReference type="Proteomes" id="UP000325116">
    <property type="component" value="Unassembled WGS sequence"/>
</dbReference>
<dbReference type="Gene3D" id="3.40.50.10490">
    <property type="entry name" value="Glucose-6-phosphate isomerase like protein, domain 1"/>
    <property type="match status" value="1"/>
</dbReference>
<evidence type="ECO:0000256" key="4">
    <source>
        <dbReference type="ARBA" id="ARBA00035256"/>
    </source>
</evidence>
<keyword evidence="3 5" id="KW-0687">Ribonucleoprotein</keyword>
<dbReference type="CDD" id="cd01425">
    <property type="entry name" value="RPS2"/>
    <property type="match status" value="1"/>
</dbReference>
<gene>
    <name evidence="5 8" type="primary">rpsB</name>
    <name evidence="8" type="ORF">EPJ80_01730</name>
</gene>
<evidence type="ECO:0000256" key="5">
    <source>
        <dbReference type="HAMAP-Rule" id="MF_00291"/>
    </source>
</evidence>